<evidence type="ECO:0000313" key="4">
    <source>
        <dbReference type="EMBL" id="GEC84798.1"/>
    </source>
</evidence>
<keyword evidence="2" id="KW-1133">Transmembrane helix</keyword>
<reference evidence="3" key="1">
    <citation type="submission" date="2015-11" db="EMBL/GenBank/DDBJ databases">
        <authorList>
            <person name="Zhang Y."/>
            <person name="Guo Z."/>
        </authorList>
    </citation>
    <scope>NUCLEOTIDE SEQUENCE [LARGE SCALE GENOMIC DNA]</scope>
    <source>
        <strain evidence="3">Mu292</strain>
    </source>
</reference>
<feature type="transmembrane region" description="Helical" evidence="2">
    <location>
        <begin position="118"/>
        <end position="140"/>
    </location>
</feature>
<dbReference type="EMBL" id="BJNT01000001">
    <property type="protein sequence ID" value="GEC84798.1"/>
    <property type="molecule type" value="Genomic_DNA"/>
</dbReference>
<feature type="transmembrane region" description="Helical" evidence="2">
    <location>
        <begin position="94"/>
        <end position="112"/>
    </location>
</feature>
<name>A0A0X2NMQ3_9CORY</name>
<dbReference type="GeneID" id="82886280"/>
<proteinExistence type="predicted"/>
<dbReference type="OrthoDB" id="4410789at2"/>
<feature type="region of interest" description="Disordered" evidence="1">
    <location>
        <begin position="1"/>
        <end position="20"/>
    </location>
</feature>
<evidence type="ECO:0000313" key="3">
    <source>
        <dbReference type="EMBL" id="CUU66011.1"/>
    </source>
</evidence>
<keyword evidence="2" id="KW-0472">Membrane</keyword>
<dbReference type="RefSeq" id="WP_014010390.1">
    <property type="nucleotide sequence ID" value="NZ_BJNT01000001.1"/>
</dbReference>
<evidence type="ECO:0000313" key="5">
    <source>
        <dbReference type="Proteomes" id="UP000182498"/>
    </source>
</evidence>
<feature type="transmembrane region" description="Helical" evidence="2">
    <location>
        <begin position="61"/>
        <end position="82"/>
    </location>
</feature>
<reference evidence="4 6" key="3">
    <citation type="submission" date="2019-06" db="EMBL/GenBank/DDBJ databases">
        <title>Whole genome shotgun sequence of Corynebacterium variabile NBRC 15286.</title>
        <authorList>
            <person name="Hosoyama A."/>
            <person name="Uohara A."/>
            <person name="Ohji S."/>
            <person name="Ichikawa N."/>
        </authorList>
    </citation>
    <scope>NUCLEOTIDE SEQUENCE [LARGE SCALE GENOMIC DNA]</scope>
    <source>
        <strain evidence="4 6">NBRC 15286</strain>
    </source>
</reference>
<protein>
    <submittedName>
        <fullName evidence="3">Uncharacterized protein</fullName>
    </submittedName>
</protein>
<evidence type="ECO:0000256" key="1">
    <source>
        <dbReference type="SAM" id="MobiDB-lite"/>
    </source>
</evidence>
<dbReference type="Proteomes" id="UP000319986">
    <property type="component" value="Unassembled WGS sequence"/>
</dbReference>
<evidence type="ECO:0000313" key="6">
    <source>
        <dbReference type="Proteomes" id="UP000319986"/>
    </source>
</evidence>
<reference evidence="5" key="2">
    <citation type="submission" date="2015-11" db="EMBL/GenBank/DDBJ databases">
        <authorList>
            <person name="Dugat-Bony E."/>
        </authorList>
    </citation>
    <scope>NUCLEOTIDE SEQUENCE [LARGE SCALE GENOMIC DNA]</scope>
    <source>
        <strain evidence="5">Mu292</strain>
    </source>
</reference>
<feature type="transmembrane region" description="Helical" evidence="2">
    <location>
        <begin position="28"/>
        <end position="49"/>
    </location>
</feature>
<evidence type="ECO:0000256" key="2">
    <source>
        <dbReference type="SAM" id="Phobius"/>
    </source>
</evidence>
<dbReference type="EMBL" id="FAUH01000008">
    <property type="protein sequence ID" value="CUU66011.1"/>
    <property type="molecule type" value="Genomic_DNA"/>
</dbReference>
<dbReference type="Proteomes" id="UP000182498">
    <property type="component" value="Unassembled WGS sequence"/>
</dbReference>
<dbReference type="AlphaFoldDB" id="A0A0X2NMQ3"/>
<sequence length="143" mass="15604">MYTTDEPHWGDPERRQVRRDTTRAERRAGIIWLCVGALAAVLLAALYLGSRITVGDTAVPFPWPLVATPWFLVVLTKTALLWTDNRSLAAAPMWTWLAGYLILVFWPAIPGLGGDTILGGSLTTLLLLPLGLAGGGWALLRLK</sequence>
<keyword evidence="2" id="KW-0812">Transmembrane</keyword>
<organism evidence="3 5">
    <name type="scientific">Corynebacterium variabile</name>
    <dbReference type="NCBI Taxonomy" id="1727"/>
    <lineage>
        <taxon>Bacteria</taxon>
        <taxon>Bacillati</taxon>
        <taxon>Actinomycetota</taxon>
        <taxon>Actinomycetes</taxon>
        <taxon>Mycobacteriales</taxon>
        <taxon>Corynebacteriaceae</taxon>
        <taxon>Corynebacterium</taxon>
    </lineage>
</organism>
<dbReference type="OMA" id="TRTSMLW"/>
<keyword evidence="5" id="KW-1185">Reference proteome</keyword>
<accession>A0A0X2NMQ3</accession>
<gene>
    <name evidence="4" type="ORF">CVA01_01120</name>
    <name evidence="3" type="ORF">CVAR292_01348</name>
</gene>